<dbReference type="Proteomes" id="UP000190460">
    <property type="component" value="Unassembled WGS sequence"/>
</dbReference>
<dbReference type="STRING" id="92487.SAMN02745130_03332"/>
<keyword evidence="6" id="KW-1185">Reference proteome</keyword>
<protein>
    <submittedName>
        <fullName evidence="5">Autoinducer binding domain-containing protein</fullName>
    </submittedName>
</protein>
<keyword evidence="1" id="KW-0805">Transcription regulation</keyword>
<dbReference type="RefSeq" id="WP_078923775.1">
    <property type="nucleotide sequence ID" value="NZ_FUYB01000021.1"/>
</dbReference>
<keyword evidence="2" id="KW-0238">DNA-binding</keyword>
<evidence type="ECO:0000256" key="1">
    <source>
        <dbReference type="ARBA" id="ARBA00023015"/>
    </source>
</evidence>
<evidence type="ECO:0000256" key="2">
    <source>
        <dbReference type="ARBA" id="ARBA00023125"/>
    </source>
</evidence>
<keyword evidence="3" id="KW-0804">Transcription</keyword>
<gene>
    <name evidence="5" type="ORF">SAMN02745130_03332</name>
</gene>
<dbReference type="SUPFAM" id="SSF75516">
    <property type="entry name" value="Pheromone-binding domain of LuxR-like quorum-sensing transcription factors"/>
    <property type="match status" value="1"/>
</dbReference>
<dbReference type="Pfam" id="PF03472">
    <property type="entry name" value="Autoind_bind"/>
    <property type="match status" value="1"/>
</dbReference>
<feature type="domain" description="Transcription factor LuxR-like autoinducer-binding" evidence="4">
    <location>
        <begin position="21"/>
        <end position="166"/>
    </location>
</feature>
<accession>A0A1T4XSF7</accession>
<evidence type="ECO:0000256" key="3">
    <source>
        <dbReference type="ARBA" id="ARBA00023163"/>
    </source>
</evidence>
<dbReference type="AlphaFoldDB" id="A0A1T4XSF7"/>
<name>A0A1T4XSF7_9GAMM</name>
<reference evidence="5 6" key="1">
    <citation type="submission" date="2017-02" db="EMBL/GenBank/DDBJ databases">
        <authorList>
            <person name="Peterson S.W."/>
        </authorList>
    </citation>
    <scope>NUCLEOTIDE SEQUENCE [LARGE SCALE GENOMIC DNA]</scope>
    <source>
        <strain evidence="5 6">ATCC 49788</strain>
    </source>
</reference>
<dbReference type="InterPro" id="IPR005143">
    <property type="entry name" value="TF_LuxR_autoind-bd_dom"/>
</dbReference>
<dbReference type="EMBL" id="FUYB01000021">
    <property type="protein sequence ID" value="SKA91995.1"/>
    <property type="molecule type" value="Genomic_DNA"/>
</dbReference>
<organism evidence="5 6">
    <name type="scientific">Thiothrix eikelboomii</name>
    <dbReference type="NCBI Taxonomy" id="92487"/>
    <lineage>
        <taxon>Bacteria</taxon>
        <taxon>Pseudomonadati</taxon>
        <taxon>Pseudomonadota</taxon>
        <taxon>Gammaproteobacteria</taxon>
        <taxon>Thiotrichales</taxon>
        <taxon>Thiotrichaceae</taxon>
        <taxon>Thiothrix</taxon>
    </lineage>
</organism>
<evidence type="ECO:0000313" key="5">
    <source>
        <dbReference type="EMBL" id="SKA91995.1"/>
    </source>
</evidence>
<dbReference type="Gene3D" id="3.30.450.80">
    <property type="entry name" value="Transcription factor LuxR-like, autoinducer-binding domain"/>
    <property type="match status" value="1"/>
</dbReference>
<sequence>MTYFPPTPEQPHPFGREFTDLTAAISHLGFDGVLYTFYPKPMYLCSKVQPVLHYSESFAPFVAHYIKSNYGNRDFVLRLAVQNRKKKPIDWWNEIAAGTVSHEERAVTEDARKNFGIQYGLSIPVLKGAYAISGISVISLNPCPIHFQKLKKAHIHQLFELARQYHARIVNSKEELRFFLQPLLDRLNGTQEKIIKHMLTGLPMKSIPHTSGVTPRYAEKVWSNLREEFGSITTNEFIYLLGMLGMFDDLDDLDDRSDL</sequence>
<proteinExistence type="predicted"/>
<dbReference type="InterPro" id="IPR036693">
    <property type="entry name" value="TF_LuxR_autoind-bd_dom_sf"/>
</dbReference>
<dbReference type="GO" id="GO:0003677">
    <property type="term" value="F:DNA binding"/>
    <property type="evidence" value="ECO:0007669"/>
    <property type="project" value="UniProtKB-KW"/>
</dbReference>
<evidence type="ECO:0000259" key="4">
    <source>
        <dbReference type="Pfam" id="PF03472"/>
    </source>
</evidence>
<evidence type="ECO:0000313" key="6">
    <source>
        <dbReference type="Proteomes" id="UP000190460"/>
    </source>
</evidence>
<dbReference type="OrthoDB" id="5622984at2"/>